<dbReference type="InterPro" id="IPR058245">
    <property type="entry name" value="NreC/VraR/RcsB-like_REC"/>
</dbReference>
<dbReference type="InterPro" id="IPR016032">
    <property type="entry name" value="Sig_transdc_resp-reg_C-effctor"/>
</dbReference>
<feature type="domain" description="Response regulatory" evidence="5">
    <location>
        <begin position="4"/>
        <end position="120"/>
    </location>
</feature>
<accession>A0A6P2PSJ2</accession>
<organism evidence="6 7">
    <name type="scientific">Burkholderia paludis</name>
    <dbReference type="NCBI Taxonomy" id="1506587"/>
    <lineage>
        <taxon>Bacteria</taxon>
        <taxon>Pseudomonadati</taxon>
        <taxon>Pseudomonadota</taxon>
        <taxon>Betaproteobacteria</taxon>
        <taxon>Burkholderiales</taxon>
        <taxon>Burkholderiaceae</taxon>
        <taxon>Burkholderia</taxon>
        <taxon>Burkholderia cepacia complex</taxon>
    </lineage>
</organism>
<dbReference type="PROSITE" id="PS50043">
    <property type="entry name" value="HTH_LUXR_2"/>
    <property type="match status" value="1"/>
</dbReference>
<dbReference type="InterPro" id="IPR011006">
    <property type="entry name" value="CheY-like_superfamily"/>
</dbReference>
<feature type="modified residue" description="4-aspartylphosphate" evidence="3">
    <location>
        <position position="55"/>
    </location>
</feature>
<proteinExistence type="predicted"/>
<dbReference type="PRINTS" id="PR00038">
    <property type="entry name" value="HTHLUXR"/>
</dbReference>
<dbReference type="SMART" id="SM00421">
    <property type="entry name" value="HTH_LUXR"/>
    <property type="match status" value="1"/>
</dbReference>
<dbReference type="InterPro" id="IPR000792">
    <property type="entry name" value="Tscrpt_reg_LuxR_C"/>
</dbReference>
<dbReference type="GO" id="GO:0003677">
    <property type="term" value="F:DNA binding"/>
    <property type="evidence" value="ECO:0007669"/>
    <property type="project" value="UniProtKB-KW"/>
</dbReference>
<protein>
    <submittedName>
        <fullName evidence="6">LuxR family transcriptional regulator</fullName>
    </submittedName>
</protein>
<sequence length="216" mass="23275">MNQTIVLVDDHPIVREGLATLLHSVPGYRVVAQAGNARDGLDAVRTHRPGIAVIDLMLGDTLALRLIETIAQTYPDTAVVCISMHSDAAYAEPAALAGALGYVNKANVSRVILDAIDSVLRGVPYFPAEVQQNLLRRARGQVAKPTTPLAALSPREIEILRMIGEGLTKQQIAERIGRSANTVEAHRTNIKRKLGLDNNAELIRFSALNLAPAPAR</sequence>
<evidence type="ECO:0000259" key="5">
    <source>
        <dbReference type="PROSITE" id="PS50110"/>
    </source>
</evidence>
<evidence type="ECO:0000313" key="7">
    <source>
        <dbReference type="Proteomes" id="UP000494330"/>
    </source>
</evidence>
<feature type="domain" description="HTH luxR-type" evidence="4">
    <location>
        <begin position="145"/>
        <end position="210"/>
    </location>
</feature>
<evidence type="ECO:0000256" key="1">
    <source>
        <dbReference type="ARBA" id="ARBA00022553"/>
    </source>
</evidence>
<evidence type="ECO:0000259" key="4">
    <source>
        <dbReference type="PROSITE" id="PS50043"/>
    </source>
</evidence>
<dbReference type="PROSITE" id="PS50110">
    <property type="entry name" value="RESPONSE_REGULATORY"/>
    <property type="match status" value="1"/>
</dbReference>
<dbReference type="RefSeq" id="WP_034198512.1">
    <property type="nucleotide sequence ID" value="NZ_CABVQD010000022.1"/>
</dbReference>
<evidence type="ECO:0000313" key="6">
    <source>
        <dbReference type="EMBL" id="VWC09853.1"/>
    </source>
</evidence>
<dbReference type="Proteomes" id="UP000494330">
    <property type="component" value="Unassembled WGS sequence"/>
</dbReference>
<dbReference type="PANTHER" id="PTHR43214">
    <property type="entry name" value="TWO-COMPONENT RESPONSE REGULATOR"/>
    <property type="match status" value="1"/>
</dbReference>
<dbReference type="AlphaFoldDB" id="A0A6P2PSJ2"/>
<name>A0A6P2PSJ2_9BURK</name>
<gene>
    <name evidence="6" type="ORF">BPA30113_05168</name>
</gene>
<dbReference type="InterPro" id="IPR039420">
    <property type="entry name" value="WalR-like"/>
</dbReference>
<dbReference type="CDD" id="cd17535">
    <property type="entry name" value="REC_NarL-like"/>
    <property type="match status" value="1"/>
</dbReference>
<keyword evidence="1 3" id="KW-0597">Phosphoprotein</keyword>
<dbReference type="CDD" id="cd06170">
    <property type="entry name" value="LuxR_C_like"/>
    <property type="match status" value="1"/>
</dbReference>
<dbReference type="Pfam" id="PF00196">
    <property type="entry name" value="GerE"/>
    <property type="match status" value="1"/>
</dbReference>
<dbReference type="SUPFAM" id="SSF52172">
    <property type="entry name" value="CheY-like"/>
    <property type="match status" value="1"/>
</dbReference>
<dbReference type="GO" id="GO:0000160">
    <property type="term" value="P:phosphorelay signal transduction system"/>
    <property type="evidence" value="ECO:0007669"/>
    <property type="project" value="InterPro"/>
</dbReference>
<dbReference type="Gene3D" id="3.40.50.2300">
    <property type="match status" value="1"/>
</dbReference>
<dbReference type="GO" id="GO:0006355">
    <property type="term" value="P:regulation of DNA-templated transcription"/>
    <property type="evidence" value="ECO:0007669"/>
    <property type="project" value="InterPro"/>
</dbReference>
<dbReference type="InterPro" id="IPR001789">
    <property type="entry name" value="Sig_transdc_resp-reg_receiver"/>
</dbReference>
<evidence type="ECO:0000256" key="2">
    <source>
        <dbReference type="ARBA" id="ARBA00023125"/>
    </source>
</evidence>
<dbReference type="EMBL" id="CABVQD010000022">
    <property type="protein sequence ID" value="VWC09853.1"/>
    <property type="molecule type" value="Genomic_DNA"/>
</dbReference>
<keyword evidence="2" id="KW-0238">DNA-binding</keyword>
<evidence type="ECO:0000256" key="3">
    <source>
        <dbReference type="PROSITE-ProRule" id="PRU00169"/>
    </source>
</evidence>
<reference evidence="6 7" key="1">
    <citation type="submission" date="2019-09" db="EMBL/GenBank/DDBJ databases">
        <authorList>
            <person name="Depoorter E."/>
        </authorList>
    </citation>
    <scope>NUCLEOTIDE SEQUENCE [LARGE SCALE GENOMIC DNA]</scope>
    <source>
        <strain evidence="6">LMG 30113</strain>
    </source>
</reference>
<dbReference type="Pfam" id="PF00072">
    <property type="entry name" value="Response_reg"/>
    <property type="match status" value="1"/>
</dbReference>
<dbReference type="SMART" id="SM00448">
    <property type="entry name" value="REC"/>
    <property type="match status" value="1"/>
</dbReference>
<keyword evidence="7" id="KW-1185">Reference proteome</keyword>
<dbReference type="PANTHER" id="PTHR43214:SF43">
    <property type="entry name" value="TWO-COMPONENT RESPONSE REGULATOR"/>
    <property type="match status" value="1"/>
</dbReference>
<dbReference type="SUPFAM" id="SSF46894">
    <property type="entry name" value="C-terminal effector domain of the bipartite response regulators"/>
    <property type="match status" value="1"/>
</dbReference>